<proteinExistence type="predicted"/>
<dbReference type="PANTHER" id="PTHR23150">
    <property type="entry name" value="SULFATASE MODIFYING FACTOR 1, 2"/>
    <property type="match status" value="1"/>
</dbReference>
<organism evidence="7 8">
    <name type="scientific">Chlorella sorokiniana</name>
    <name type="common">Freshwater green alga</name>
    <dbReference type="NCBI Taxonomy" id="3076"/>
    <lineage>
        <taxon>Eukaryota</taxon>
        <taxon>Viridiplantae</taxon>
        <taxon>Chlorophyta</taxon>
        <taxon>core chlorophytes</taxon>
        <taxon>Trebouxiophyceae</taxon>
        <taxon>Chlorellales</taxon>
        <taxon>Chlorellaceae</taxon>
        <taxon>Chlorella clade</taxon>
        <taxon>Chlorella</taxon>
    </lineage>
</organism>
<comment type="caution">
    <text evidence="7">The sequence shown here is derived from an EMBL/GenBank/DDBJ whole genome shotgun (WGS) entry which is preliminary data.</text>
</comment>
<evidence type="ECO:0000256" key="4">
    <source>
        <dbReference type="SAM" id="MobiDB-lite"/>
    </source>
</evidence>
<dbReference type="SUPFAM" id="SSF56436">
    <property type="entry name" value="C-type lectin-like"/>
    <property type="match status" value="1"/>
</dbReference>
<evidence type="ECO:0000256" key="2">
    <source>
        <dbReference type="ARBA" id="ARBA00023004"/>
    </source>
</evidence>
<dbReference type="InterPro" id="IPR029063">
    <property type="entry name" value="SAM-dependent_MTases_sf"/>
</dbReference>
<dbReference type="SUPFAM" id="SSF109854">
    <property type="entry name" value="DinB/YfiT-like putative metalloenzymes"/>
    <property type="match status" value="1"/>
</dbReference>
<comment type="pathway">
    <text evidence="3">Amino-acid biosynthesis; ergothioneine biosynthesis.</text>
</comment>
<dbReference type="InterPro" id="IPR016187">
    <property type="entry name" value="CTDL_fold"/>
</dbReference>
<dbReference type="AlphaFoldDB" id="A0A2P6TVA8"/>
<dbReference type="Gene3D" id="3.90.1580.10">
    <property type="entry name" value="paralog of FGE (formylglycine-generating enzyme)"/>
    <property type="match status" value="1"/>
</dbReference>
<dbReference type="InterPro" id="IPR027577">
    <property type="entry name" value="OvoA_Nterm"/>
</dbReference>
<dbReference type="PANTHER" id="PTHR23150:SF26">
    <property type="entry name" value="GENERIC METHYLTRANSFERASE"/>
    <property type="match status" value="1"/>
</dbReference>
<dbReference type="EMBL" id="LHPG02000006">
    <property type="protein sequence ID" value="PRW57976.1"/>
    <property type="molecule type" value="Genomic_DNA"/>
</dbReference>
<dbReference type="InterPro" id="IPR024775">
    <property type="entry name" value="DinB-like"/>
</dbReference>
<dbReference type="Pfam" id="PF12867">
    <property type="entry name" value="DinB_2"/>
    <property type="match status" value="1"/>
</dbReference>
<sequence>MSPVTSLQNGNSFQELKRKRAEEEAGAAPVAKQPVHQPSNHNTFDNDKAESWRENLRGDAELVSGPAGERPGWWWSGPKPVQGTAGVQPDGTITSLPLPNLASCTRQQVLDYFDNTWCLTEVLFSALQGEECFYRPPYHNLRHPFIFYFGHVAVFYVNKLRVAGIQPDPVNLHFEQVFEVGVDEMSWDDLSKNEMVWPSVREVIDYRRQVYQMVRRHIETHPDLDRLPVTWSSQAWAFFMCFEHERIHLETSSVLMRELPAHLLRRPLQWPAYHASVTDAARTPPANELVAVEAGDVTLGKPADWPSYGWDNEYGSRTFHVHPFKASKTLISNAEFLDFVRDGGYRSKQWWSEEGWRWRTFRNAKWPTFWVPEGPQGLHRYKLRLVFEVVDLPLALPAVVNHHEARAYANWLSAKQGLRGDAALRLLSEPEHHRLRQVAKKDAEGRAAEDPVMSLSGAGFAKGAVANLNLAFGAECAVDAMAPTPAGFHDVFGNLWQWCEDHLASLPGSQGVHPYYDDFSTPCYDGEHHVIMGGSFVSTGDEGSVFARFHFRPHFFQHAGFRLVSGTGPLQTSCQDSPPPHVGTWDPSTKKGSQAAADAAAAEALQQRLLSAYGSADQLLEGGAAACGLPGAGFPARLAGLVLDAAKKLGVPLGTALEVGAGVGATAFHLAAGGFESVIGVEHEARAVAAATAAQQAGTVAVGRKDEGHLRTPLELPVPGGTAARNRVAFRQMDPCCIAADLLSLRTTNWTSPAALLLSCPQMDPCCIAADMVDFDAVLLSGVLEKIPSPKAPLGRMGGPRGLVKKGGLLLVSSTFCWSERTAASQLWLGGTTNAEGNPVRSRDGLAAALGPEFELVSEAELPCATRSCERMYSVSIQHCSLWRRVA</sequence>
<reference evidence="7 8" key="1">
    <citation type="journal article" date="2018" name="Plant J.">
        <title>Genome sequences of Chlorella sorokiniana UTEX 1602 and Micractinium conductrix SAG 241.80: implications to maltose excretion by a green alga.</title>
        <authorList>
            <person name="Arriola M.B."/>
            <person name="Velmurugan N."/>
            <person name="Zhang Y."/>
            <person name="Plunkett M.H."/>
            <person name="Hondzo H."/>
            <person name="Barney B.M."/>
        </authorList>
    </citation>
    <scope>NUCLEOTIDE SEQUENCE [LARGE SCALE GENOMIC DNA]</scope>
    <source>
        <strain evidence="8">UTEX 1602</strain>
    </source>
</reference>
<dbReference type="InterPro" id="IPR042095">
    <property type="entry name" value="SUMF_sf"/>
</dbReference>
<dbReference type="Gene3D" id="3.40.50.150">
    <property type="entry name" value="Vaccinia Virus protein VP39"/>
    <property type="match status" value="1"/>
</dbReference>
<dbReference type="Proteomes" id="UP000239899">
    <property type="component" value="Unassembled WGS sequence"/>
</dbReference>
<protein>
    <submittedName>
        <fullName evidence="7">Generic methyltransferase isoform A</fullName>
    </submittedName>
</protein>
<evidence type="ECO:0000256" key="1">
    <source>
        <dbReference type="ARBA" id="ARBA00023002"/>
    </source>
</evidence>
<dbReference type="GO" id="GO:0008168">
    <property type="term" value="F:methyltransferase activity"/>
    <property type="evidence" value="ECO:0007669"/>
    <property type="project" value="UniProtKB-KW"/>
</dbReference>
<name>A0A2P6TVA8_CHLSO</name>
<dbReference type="Pfam" id="PF03781">
    <property type="entry name" value="FGE-sulfatase"/>
    <property type="match status" value="1"/>
</dbReference>
<gene>
    <name evidence="7" type="ORF">C2E21_3404</name>
</gene>
<dbReference type="SUPFAM" id="SSF53335">
    <property type="entry name" value="S-adenosyl-L-methionine-dependent methyltransferases"/>
    <property type="match status" value="1"/>
</dbReference>
<dbReference type="CDD" id="cd02440">
    <property type="entry name" value="AdoMet_MTases"/>
    <property type="match status" value="1"/>
</dbReference>
<keyword evidence="1" id="KW-0560">Oxidoreductase</keyword>
<feature type="domain" description="Sulfatase-modifying factor enzyme-like" evidence="5">
    <location>
        <begin position="286"/>
        <end position="564"/>
    </location>
</feature>
<dbReference type="NCBIfam" id="TIGR04344">
    <property type="entry name" value="ovoA_Nterm"/>
    <property type="match status" value="1"/>
</dbReference>
<evidence type="ECO:0000313" key="7">
    <source>
        <dbReference type="EMBL" id="PRW57976.1"/>
    </source>
</evidence>
<dbReference type="GO" id="GO:0120147">
    <property type="term" value="F:formylglycine-generating oxidase activity"/>
    <property type="evidence" value="ECO:0007669"/>
    <property type="project" value="TreeGrafter"/>
</dbReference>
<dbReference type="GO" id="GO:0032259">
    <property type="term" value="P:methylation"/>
    <property type="evidence" value="ECO:0007669"/>
    <property type="project" value="UniProtKB-KW"/>
</dbReference>
<evidence type="ECO:0000259" key="5">
    <source>
        <dbReference type="Pfam" id="PF03781"/>
    </source>
</evidence>
<feature type="compositionally biased region" description="Polar residues" evidence="4">
    <location>
        <begin position="1"/>
        <end position="14"/>
    </location>
</feature>
<accession>A0A2P6TVA8</accession>
<dbReference type="InterPro" id="IPR034660">
    <property type="entry name" value="DinB/YfiT-like"/>
</dbReference>
<feature type="domain" description="DinB-like" evidence="6">
    <location>
        <begin position="113"/>
        <end position="251"/>
    </location>
</feature>
<evidence type="ECO:0000256" key="3">
    <source>
        <dbReference type="ARBA" id="ARBA00037882"/>
    </source>
</evidence>
<dbReference type="STRING" id="3076.A0A2P6TVA8"/>
<dbReference type="InterPro" id="IPR005532">
    <property type="entry name" value="SUMF_dom"/>
</dbReference>
<keyword evidence="8" id="KW-1185">Reference proteome</keyword>
<keyword evidence="7" id="KW-0808">Transferase</keyword>
<feature type="region of interest" description="Disordered" evidence="4">
    <location>
        <begin position="1"/>
        <end position="49"/>
    </location>
</feature>
<evidence type="ECO:0000313" key="8">
    <source>
        <dbReference type="Proteomes" id="UP000239899"/>
    </source>
</evidence>
<keyword evidence="2" id="KW-0408">Iron</keyword>
<dbReference type="OrthoDB" id="659at2759"/>
<feature type="region of interest" description="Disordered" evidence="4">
    <location>
        <begin position="572"/>
        <end position="593"/>
    </location>
</feature>
<evidence type="ECO:0000259" key="6">
    <source>
        <dbReference type="Pfam" id="PF12867"/>
    </source>
</evidence>
<dbReference type="InterPro" id="IPR051043">
    <property type="entry name" value="Sulfatase_Mod_Factor_Kinase"/>
</dbReference>
<keyword evidence="7" id="KW-0489">Methyltransferase</keyword>